<sequence length="285" mass="33219">MGFKCSLNIVVSESSFLDRVSLLKPYELLLDDESMDSLRKADPTFPFVHDRSYYVNPTPISDFPKRFAQLRPLADNLAIRSQYDIEETLLKTNLYRGHPSEGILTLSFSPWAQHPPLLEHGYLLLDLAYPSEKNQSFLPWDHPSLEFIWEIMRILNPTYGWLEGDWNPHPPEVDWLGRPWYIPSILPWQEGGERPQLVGPPLSEAVKAEFDLGDANNGLYMVKEIAERLYWIAQPGTVAEWEKYRWEMWHELYKDTEVGKAHEAAIWRLREALARIPTSVLDKQR</sequence>
<proteinExistence type="predicted"/>
<reference evidence="1 2" key="1">
    <citation type="submission" date="2018-08" db="EMBL/GenBank/DDBJ databases">
        <title>Meiothermus cateniformans JCM 15151 genome sequencing project.</title>
        <authorList>
            <person name="Da Costa M.S."/>
            <person name="Albuquerque L."/>
            <person name="Raposo P."/>
            <person name="Froufe H.J.C."/>
            <person name="Barroso C.S."/>
            <person name="Egas C."/>
        </authorList>
    </citation>
    <scope>NUCLEOTIDE SEQUENCE [LARGE SCALE GENOMIC DNA]</scope>
    <source>
        <strain evidence="1 2">JCM 15151</strain>
    </source>
</reference>
<comment type="caution">
    <text evidence="1">The sequence shown here is derived from an EMBL/GenBank/DDBJ whole genome shotgun (WGS) entry which is preliminary data.</text>
</comment>
<protein>
    <submittedName>
        <fullName evidence="1">Uncharacterized protein</fullName>
    </submittedName>
</protein>
<gene>
    <name evidence="1" type="ORF">Mcate_00520</name>
</gene>
<dbReference type="RefSeq" id="WP_027887964.1">
    <property type="nucleotide sequence ID" value="NZ_JBHSXZ010000088.1"/>
</dbReference>
<evidence type="ECO:0000313" key="1">
    <source>
        <dbReference type="EMBL" id="RIH79169.1"/>
    </source>
</evidence>
<dbReference type="AlphaFoldDB" id="A0A399E7N1"/>
<evidence type="ECO:0000313" key="2">
    <source>
        <dbReference type="Proteomes" id="UP000266089"/>
    </source>
</evidence>
<accession>A0A399E7N1</accession>
<organism evidence="1 2">
    <name type="scientific">Meiothermus taiwanensis</name>
    <dbReference type="NCBI Taxonomy" id="172827"/>
    <lineage>
        <taxon>Bacteria</taxon>
        <taxon>Thermotogati</taxon>
        <taxon>Deinococcota</taxon>
        <taxon>Deinococci</taxon>
        <taxon>Thermales</taxon>
        <taxon>Thermaceae</taxon>
        <taxon>Meiothermus</taxon>
    </lineage>
</organism>
<name>A0A399E7N1_9DEIN</name>
<dbReference type="Proteomes" id="UP000266089">
    <property type="component" value="Unassembled WGS sequence"/>
</dbReference>
<dbReference type="EMBL" id="QWKX01000008">
    <property type="protein sequence ID" value="RIH79169.1"/>
    <property type="molecule type" value="Genomic_DNA"/>
</dbReference>